<reference evidence="1" key="1">
    <citation type="submission" date="2020-10" db="EMBL/GenBank/DDBJ databases">
        <authorList>
            <person name="Gilroy R."/>
        </authorList>
    </citation>
    <scope>NUCLEOTIDE SEQUENCE</scope>
    <source>
        <strain evidence="1">18911</strain>
    </source>
</reference>
<dbReference type="Proteomes" id="UP000824094">
    <property type="component" value="Unassembled WGS sequence"/>
</dbReference>
<evidence type="ECO:0000313" key="2">
    <source>
        <dbReference type="Proteomes" id="UP000824094"/>
    </source>
</evidence>
<sequence>MKDLDRRLSAIISEIDCDVLADIGCDHGYIGVQALIERRAKRLIAADISEKSLSKCRLLAAEKNLTDRVEFVVSDGFENVTTVPDTAVIAGMGGYEIIKILKTAKSLNRVPEKLILCPHQNASELRRFLNNDPIEKDYIVRSDKKFYPIIVVSAKGEKYRADEFRYGKNYPANSDFFDMLESRICTLEERFQGKKMPEKVLTEYKETKELLCRK</sequence>
<comment type="caution">
    <text evidence="1">The sequence shown here is derived from an EMBL/GenBank/DDBJ whole genome shotgun (WGS) entry which is preliminary data.</text>
</comment>
<dbReference type="Pfam" id="PF12847">
    <property type="entry name" value="Methyltransf_18"/>
    <property type="match status" value="1"/>
</dbReference>
<dbReference type="AlphaFoldDB" id="A0A9D1MGD8"/>
<dbReference type="InterPro" id="IPR029063">
    <property type="entry name" value="SAM-dependent_MTases_sf"/>
</dbReference>
<dbReference type="GO" id="GO:0008168">
    <property type="term" value="F:methyltransferase activity"/>
    <property type="evidence" value="ECO:0007669"/>
    <property type="project" value="UniProtKB-KW"/>
</dbReference>
<dbReference type="EMBL" id="DVNF01000008">
    <property type="protein sequence ID" value="HIU59799.1"/>
    <property type="molecule type" value="Genomic_DNA"/>
</dbReference>
<keyword evidence="1" id="KW-0489">Methyltransferase</keyword>
<accession>A0A9D1MGD8</accession>
<dbReference type="Gene3D" id="3.40.50.150">
    <property type="entry name" value="Vaccinia Virus protein VP39"/>
    <property type="match status" value="1"/>
</dbReference>
<dbReference type="PANTHER" id="PTHR38451">
    <property type="entry name" value="TRNA (ADENINE(22)-N(1))-METHYLTRANSFERASE"/>
    <property type="match status" value="1"/>
</dbReference>
<dbReference type="GO" id="GO:0032259">
    <property type="term" value="P:methylation"/>
    <property type="evidence" value="ECO:0007669"/>
    <property type="project" value="UniProtKB-KW"/>
</dbReference>
<dbReference type="PANTHER" id="PTHR38451:SF1">
    <property type="entry name" value="TRNA (ADENINE(22)-N(1))-METHYLTRANSFERASE"/>
    <property type="match status" value="1"/>
</dbReference>
<proteinExistence type="predicted"/>
<reference evidence="1" key="2">
    <citation type="journal article" date="2021" name="PeerJ">
        <title>Extensive microbial diversity within the chicken gut microbiome revealed by metagenomics and culture.</title>
        <authorList>
            <person name="Gilroy R."/>
            <person name="Ravi A."/>
            <person name="Getino M."/>
            <person name="Pursley I."/>
            <person name="Horton D.L."/>
            <person name="Alikhan N.F."/>
            <person name="Baker D."/>
            <person name="Gharbi K."/>
            <person name="Hall N."/>
            <person name="Watson M."/>
            <person name="Adriaenssens E.M."/>
            <person name="Foster-Nyarko E."/>
            <person name="Jarju S."/>
            <person name="Secka A."/>
            <person name="Antonio M."/>
            <person name="Oren A."/>
            <person name="Chaudhuri R.R."/>
            <person name="La Ragione R."/>
            <person name="Hildebrand F."/>
            <person name="Pallen M.J."/>
        </authorList>
    </citation>
    <scope>NUCLEOTIDE SEQUENCE</scope>
    <source>
        <strain evidence="1">18911</strain>
    </source>
</reference>
<protein>
    <submittedName>
        <fullName evidence="1">SAM-dependent methyltransferase</fullName>
    </submittedName>
</protein>
<dbReference type="SUPFAM" id="SSF53335">
    <property type="entry name" value="S-adenosyl-L-methionine-dependent methyltransferases"/>
    <property type="match status" value="1"/>
</dbReference>
<evidence type="ECO:0000313" key="1">
    <source>
        <dbReference type="EMBL" id="HIU59799.1"/>
    </source>
</evidence>
<keyword evidence="1" id="KW-0808">Transferase</keyword>
<organism evidence="1 2">
    <name type="scientific">Candidatus Stercoripulliclostridium merdigallinarum</name>
    <dbReference type="NCBI Taxonomy" id="2840951"/>
    <lineage>
        <taxon>Bacteria</taxon>
        <taxon>Bacillati</taxon>
        <taxon>Bacillota</taxon>
        <taxon>Clostridia</taxon>
        <taxon>Eubacteriales</taxon>
        <taxon>Candidatus Stercoripulliclostridium</taxon>
    </lineage>
</organism>
<name>A0A9D1MGD8_9FIRM</name>
<gene>
    <name evidence="1" type="ORF">IAB05_00240</name>
</gene>